<dbReference type="SMART" id="SM00326">
    <property type="entry name" value="SH3"/>
    <property type="match status" value="1"/>
</dbReference>
<evidence type="ECO:0000256" key="1">
    <source>
        <dbReference type="ARBA" id="ARBA00004170"/>
    </source>
</evidence>
<dbReference type="PANTHER" id="PTHR14167:SF81">
    <property type="entry name" value="ENDOPHILIN-A"/>
    <property type="match status" value="1"/>
</dbReference>
<dbReference type="SUPFAM" id="SSF50044">
    <property type="entry name" value="SH3-domain"/>
    <property type="match status" value="1"/>
</dbReference>
<keyword evidence="11" id="KW-0966">Cell projection</keyword>
<dbReference type="InterPro" id="IPR001452">
    <property type="entry name" value="SH3_domain"/>
</dbReference>
<dbReference type="EMBL" id="UZAL01039663">
    <property type="protein sequence ID" value="VDP75829.1"/>
    <property type="molecule type" value="Genomic_DNA"/>
</dbReference>
<proteinExistence type="inferred from homology"/>
<keyword evidence="8" id="KW-0175">Coiled coil</keyword>
<evidence type="ECO:0000256" key="9">
    <source>
        <dbReference type="ARBA" id="ARBA00023136"/>
    </source>
</evidence>
<evidence type="ECO:0000256" key="3">
    <source>
        <dbReference type="ARBA" id="ARBA00004510"/>
    </source>
</evidence>
<dbReference type="Gene3D" id="2.30.30.40">
    <property type="entry name" value="SH3 Domains"/>
    <property type="match status" value="1"/>
</dbReference>
<dbReference type="PANTHER" id="PTHR14167">
    <property type="entry name" value="SH3 DOMAIN-CONTAINING"/>
    <property type="match status" value="1"/>
</dbReference>
<evidence type="ECO:0000313" key="13">
    <source>
        <dbReference type="Proteomes" id="UP000269396"/>
    </source>
</evidence>
<name>A0A183PUF3_9TREM</name>
<dbReference type="InterPro" id="IPR036028">
    <property type="entry name" value="SH3-like_dom_sf"/>
</dbReference>
<evidence type="ECO:0000256" key="5">
    <source>
        <dbReference type="ARBA" id="ARBA00022443"/>
    </source>
</evidence>
<gene>
    <name evidence="12" type="ORF">SMTD_LOCUS17989</name>
</gene>
<keyword evidence="5" id="KW-0728">SH3 domain</keyword>
<keyword evidence="10" id="KW-0206">Cytoskeleton</keyword>
<reference evidence="12 13" key="1">
    <citation type="submission" date="2018-11" db="EMBL/GenBank/DDBJ databases">
        <authorList>
            <consortium name="Pathogen Informatics"/>
        </authorList>
    </citation>
    <scope>NUCLEOTIDE SEQUENCE [LARGE SCALE GENOMIC DNA]</scope>
    <source>
        <strain>Denwood</strain>
        <strain evidence="13">Zambia</strain>
    </source>
</reference>
<dbReference type="PRINTS" id="PR00452">
    <property type="entry name" value="SH3DOMAIN"/>
</dbReference>
<dbReference type="PROSITE" id="PS50002">
    <property type="entry name" value="SH3"/>
    <property type="match status" value="1"/>
</dbReference>
<keyword evidence="6" id="KW-0963">Cytoplasm</keyword>
<protein>
    <submittedName>
        <fullName evidence="12">Uncharacterized protein</fullName>
    </submittedName>
</protein>
<dbReference type="AlphaFoldDB" id="A0A183PUF3"/>
<sequence>MYEYVRDKDDELTFVENQIIYVIKKNDDGWWEGIMNGKTGLFPGNYVEPFDTE</sequence>
<dbReference type="Proteomes" id="UP000269396">
    <property type="component" value="Unassembled WGS sequence"/>
</dbReference>
<comment type="subcellular location">
    <subcellularLocation>
        <location evidence="3">Cell projection</location>
        <location evidence="3">Lamellipodium</location>
    </subcellularLocation>
    <subcellularLocation>
        <location evidence="2">Cytoplasm</location>
        <location evidence="2">Cytoskeleton</location>
    </subcellularLocation>
    <subcellularLocation>
        <location evidence="1">Membrane</location>
        <topology evidence="1">Peripheral membrane protein</topology>
    </subcellularLocation>
</comment>
<keyword evidence="9" id="KW-0472">Membrane</keyword>
<dbReference type="GO" id="GO:0030027">
    <property type="term" value="C:lamellipodium"/>
    <property type="evidence" value="ECO:0007669"/>
    <property type="project" value="UniProtKB-SubCell"/>
</dbReference>
<evidence type="ECO:0000256" key="4">
    <source>
        <dbReference type="ARBA" id="ARBA00010020"/>
    </source>
</evidence>
<evidence type="ECO:0000256" key="6">
    <source>
        <dbReference type="ARBA" id="ARBA00022490"/>
    </source>
</evidence>
<evidence type="ECO:0000256" key="2">
    <source>
        <dbReference type="ARBA" id="ARBA00004245"/>
    </source>
</evidence>
<keyword evidence="7" id="KW-0597">Phosphoprotein</keyword>
<accession>A0A183PUF3</accession>
<evidence type="ECO:0000256" key="11">
    <source>
        <dbReference type="ARBA" id="ARBA00023273"/>
    </source>
</evidence>
<evidence type="ECO:0000313" key="12">
    <source>
        <dbReference type="EMBL" id="VDP75829.1"/>
    </source>
</evidence>
<dbReference type="GO" id="GO:0005856">
    <property type="term" value="C:cytoskeleton"/>
    <property type="evidence" value="ECO:0007669"/>
    <property type="project" value="UniProtKB-SubCell"/>
</dbReference>
<comment type="similarity">
    <text evidence="4">Belongs to the ABI family.</text>
</comment>
<dbReference type="FunFam" id="2.30.30.40:FF:000002">
    <property type="entry name" value="abl interactor 1 isoform X1"/>
    <property type="match status" value="1"/>
</dbReference>
<evidence type="ECO:0000256" key="7">
    <source>
        <dbReference type="ARBA" id="ARBA00022553"/>
    </source>
</evidence>
<keyword evidence="13" id="KW-1185">Reference proteome</keyword>
<organism evidence="12 13">
    <name type="scientific">Schistosoma mattheei</name>
    <dbReference type="NCBI Taxonomy" id="31246"/>
    <lineage>
        <taxon>Eukaryota</taxon>
        <taxon>Metazoa</taxon>
        <taxon>Spiralia</taxon>
        <taxon>Lophotrochozoa</taxon>
        <taxon>Platyhelminthes</taxon>
        <taxon>Trematoda</taxon>
        <taxon>Digenea</taxon>
        <taxon>Strigeidida</taxon>
        <taxon>Schistosomatoidea</taxon>
        <taxon>Schistosomatidae</taxon>
        <taxon>Schistosoma</taxon>
    </lineage>
</organism>
<dbReference type="Pfam" id="PF14604">
    <property type="entry name" value="SH3_9"/>
    <property type="match status" value="1"/>
</dbReference>
<evidence type="ECO:0000256" key="8">
    <source>
        <dbReference type="ARBA" id="ARBA00023054"/>
    </source>
</evidence>
<dbReference type="PRINTS" id="PR00499">
    <property type="entry name" value="P67PHOX"/>
</dbReference>
<dbReference type="InterPro" id="IPR050384">
    <property type="entry name" value="Endophilin_SH3RF"/>
</dbReference>
<evidence type="ECO:0000256" key="10">
    <source>
        <dbReference type="ARBA" id="ARBA00023212"/>
    </source>
</evidence>
<dbReference type="STRING" id="31246.A0A183PUF3"/>